<evidence type="ECO:0000256" key="7">
    <source>
        <dbReference type="ARBA" id="ARBA00023141"/>
    </source>
</evidence>
<dbReference type="PANTHER" id="PTHR42894">
    <property type="entry name" value="N-(5'-PHOSPHORIBOSYL)ANTHRANILATE ISOMERASE"/>
    <property type="match status" value="1"/>
</dbReference>
<evidence type="ECO:0000256" key="8">
    <source>
        <dbReference type="ARBA" id="ARBA00023235"/>
    </source>
</evidence>
<comment type="pathway">
    <text evidence="2 9">Amino-acid biosynthesis; L-tryptophan biosynthesis; L-tryptophan from chorismate: step 3/5.</text>
</comment>
<dbReference type="InterPro" id="IPR011060">
    <property type="entry name" value="RibuloseP-bd_barrel"/>
</dbReference>
<evidence type="ECO:0000256" key="1">
    <source>
        <dbReference type="ARBA" id="ARBA00001164"/>
    </source>
</evidence>
<dbReference type="Gene3D" id="3.20.20.70">
    <property type="entry name" value="Aldolase class I"/>
    <property type="match status" value="1"/>
</dbReference>
<evidence type="ECO:0000313" key="12">
    <source>
        <dbReference type="Proteomes" id="UP000199545"/>
    </source>
</evidence>
<evidence type="ECO:0000313" key="11">
    <source>
        <dbReference type="EMBL" id="SFJ58503.1"/>
    </source>
</evidence>
<dbReference type="Proteomes" id="UP000199545">
    <property type="component" value="Unassembled WGS sequence"/>
</dbReference>
<dbReference type="InterPro" id="IPR013785">
    <property type="entry name" value="Aldolase_TIM"/>
</dbReference>
<dbReference type="HAMAP" id="MF_00135">
    <property type="entry name" value="PRAI"/>
    <property type="match status" value="1"/>
</dbReference>
<dbReference type="InterPro" id="IPR001240">
    <property type="entry name" value="PRAI_dom"/>
</dbReference>
<keyword evidence="8 9" id="KW-0413">Isomerase</keyword>
<comment type="catalytic activity">
    <reaction evidence="1 9">
        <text>N-(5-phospho-beta-D-ribosyl)anthranilate = 1-(2-carboxyphenylamino)-1-deoxy-D-ribulose 5-phosphate</text>
        <dbReference type="Rhea" id="RHEA:21540"/>
        <dbReference type="ChEBI" id="CHEBI:18277"/>
        <dbReference type="ChEBI" id="CHEBI:58613"/>
        <dbReference type="EC" id="5.3.1.24"/>
    </reaction>
</comment>
<comment type="similarity">
    <text evidence="9">Belongs to the TrpF family.</text>
</comment>
<evidence type="ECO:0000256" key="4">
    <source>
        <dbReference type="ARBA" id="ARBA00022272"/>
    </source>
</evidence>
<dbReference type="UniPathway" id="UPA00035">
    <property type="reaction ID" value="UER00042"/>
</dbReference>
<gene>
    <name evidence="9" type="primary">trpF</name>
    <name evidence="11" type="ORF">SAMN05421852_11355</name>
</gene>
<evidence type="ECO:0000256" key="9">
    <source>
        <dbReference type="HAMAP-Rule" id="MF_00135"/>
    </source>
</evidence>
<dbReference type="GO" id="GO:0004640">
    <property type="term" value="F:phosphoribosylanthranilate isomerase activity"/>
    <property type="evidence" value="ECO:0007669"/>
    <property type="project" value="UniProtKB-UniRule"/>
</dbReference>
<accession>A0A1I3SIK2</accession>
<dbReference type="SUPFAM" id="SSF51366">
    <property type="entry name" value="Ribulose-phoshate binding barrel"/>
    <property type="match status" value="1"/>
</dbReference>
<keyword evidence="5 9" id="KW-0028">Amino-acid biosynthesis</keyword>
<dbReference type="OrthoDB" id="9786954at2"/>
<evidence type="ECO:0000256" key="6">
    <source>
        <dbReference type="ARBA" id="ARBA00022822"/>
    </source>
</evidence>
<dbReference type="AlphaFoldDB" id="A0A1I3SIK2"/>
<keyword evidence="7 9" id="KW-0057">Aromatic amino acid biosynthesis</keyword>
<keyword evidence="6 9" id="KW-0822">Tryptophan biosynthesis</keyword>
<evidence type="ECO:0000256" key="3">
    <source>
        <dbReference type="ARBA" id="ARBA00012572"/>
    </source>
</evidence>
<reference evidence="11 12" key="1">
    <citation type="submission" date="2016-10" db="EMBL/GenBank/DDBJ databases">
        <authorList>
            <person name="de Groot N.N."/>
        </authorList>
    </citation>
    <scope>NUCLEOTIDE SEQUENCE [LARGE SCALE GENOMIC DNA]</scope>
    <source>
        <strain evidence="11 12">DSM 44778</strain>
    </source>
</reference>
<dbReference type="EMBL" id="FORR01000013">
    <property type="protein sequence ID" value="SFJ58503.1"/>
    <property type="molecule type" value="Genomic_DNA"/>
</dbReference>
<sequence>MRPTQIKLCGFRKAEDIRKIQGIPVDAVGFILVPGRKRTVDERELPRLLAEAPKEAKTVGVFLNPTLHEVAKWLQIASFDAIQLHGTESPLFCHWIKKRFSVQVIKTFHPTEENFQEQIEAYQSVIDIALLDHARGGTGTTYDWNLIPAFQEACQKRNIPLWVAGGITPENVRDLVEQVQPDGIDVSSGIETNGYKDEAKIRTLVERVRQYESIHT</sequence>
<dbReference type="STRING" id="46223.SAMN05421852_11355"/>
<feature type="domain" description="N-(5'phosphoribosyl) anthranilate isomerase (PRAI)" evidence="10">
    <location>
        <begin position="7"/>
        <end position="206"/>
    </location>
</feature>
<dbReference type="GO" id="GO:0000162">
    <property type="term" value="P:L-tryptophan biosynthetic process"/>
    <property type="evidence" value="ECO:0007669"/>
    <property type="project" value="UniProtKB-UniRule"/>
</dbReference>
<dbReference type="CDD" id="cd00405">
    <property type="entry name" value="PRAI"/>
    <property type="match status" value="1"/>
</dbReference>
<dbReference type="InterPro" id="IPR044643">
    <property type="entry name" value="TrpF_fam"/>
</dbReference>
<dbReference type="PANTHER" id="PTHR42894:SF1">
    <property type="entry name" value="N-(5'-PHOSPHORIBOSYL)ANTHRANILATE ISOMERASE"/>
    <property type="match status" value="1"/>
</dbReference>
<dbReference type="RefSeq" id="WP_093230826.1">
    <property type="nucleotide sequence ID" value="NZ_FORR01000013.1"/>
</dbReference>
<name>A0A1I3SIK2_9BACL</name>
<evidence type="ECO:0000256" key="2">
    <source>
        <dbReference type="ARBA" id="ARBA00004664"/>
    </source>
</evidence>
<proteinExistence type="inferred from homology"/>
<organism evidence="11 12">
    <name type="scientific">Thermoflavimicrobium dichotomicum</name>
    <dbReference type="NCBI Taxonomy" id="46223"/>
    <lineage>
        <taxon>Bacteria</taxon>
        <taxon>Bacillati</taxon>
        <taxon>Bacillota</taxon>
        <taxon>Bacilli</taxon>
        <taxon>Bacillales</taxon>
        <taxon>Thermoactinomycetaceae</taxon>
        <taxon>Thermoflavimicrobium</taxon>
    </lineage>
</organism>
<evidence type="ECO:0000259" key="10">
    <source>
        <dbReference type="Pfam" id="PF00697"/>
    </source>
</evidence>
<keyword evidence="12" id="KW-1185">Reference proteome</keyword>
<dbReference type="Pfam" id="PF00697">
    <property type="entry name" value="PRAI"/>
    <property type="match status" value="1"/>
</dbReference>
<protein>
    <recommendedName>
        <fullName evidence="4 9">N-(5'-phosphoribosyl)anthranilate isomerase</fullName>
        <shortName evidence="9">PRAI</shortName>
        <ecNumber evidence="3 9">5.3.1.24</ecNumber>
    </recommendedName>
</protein>
<evidence type="ECO:0000256" key="5">
    <source>
        <dbReference type="ARBA" id="ARBA00022605"/>
    </source>
</evidence>
<dbReference type="EC" id="5.3.1.24" evidence="3 9"/>